<keyword evidence="3" id="KW-1185">Reference proteome</keyword>
<feature type="transmembrane region" description="Helical" evidence="1">
    <location>
        <begin position="48"/>
        <end position="67"/>
    </location>
</feature>
<dbReference type="AlphaFoldDB" id="A0A8J6Q2E3"/>
<dbReference type="Pfam" id="PF19589">
    <property type="entry name" value="DUF6095"/>
    <property type="match status" value="1"/>
</dbReference>
<evidence type="ECO:0000313" key="2">
    <source>
        <dbReference type="EMBL" id="MBD0833557.1"/>
    </source>
</evidence>
<keyword evidence="1" id="KW-1133">Transmembrane helix</keyword>
<protein>
    <submittedName>
        <fullName evidence="2">Uncharacterized protein</fullName>
    </submittedName>
</protein>
<reference evidence="2 3" key="1">
    <citation type="submission" date="2020-09" db="EMBL/GenBank/DDBJ databases">
        <title>TT11 complete genome.</title>
        <authorList>
            <person name="Wu Z."/>
        </authorList>
    </citation>
    <scope>NUCLEOTIDE SEQUENCE [LARGE SCALE GENOMIC DNA]</scope>
    <source>
        <strain evidence="2 3">TT11</strain>
    </source>
</reference>
<keyword evidence="1" id="KW-0812">Transmembrane</keyword>
<evidence type="ECO:0000313" key="3">
    <source>
        <dbReference type="Proteomes" id="UP000600588"/>
    </source>
</evidence>
<sequence length="77" mass="8773">MQTNNRTDKKRLFQGIKTLAFAVMSLFMGPILFTVAESDPDNKYHTPLLIIAILICVFAVFLVFKGIKTIMSSMFRK</sequence>
<evidence type="ECO:0000256" key="1">
    <source>
        <dbReference type="SAM" id="Phobius"/>
    </source>
</evidence>
<proteinExistence type="predicted"/>
<dbReference type="EMBL" id="JACVXB010000010">
    <property type="protein sequence ID" value="MBD0833557.1"/>
    <property type="molecule type" value="Genomic_DNA"/>
</dbReference>
<accession>A0A8J6Q2E3</accession>
<feature type="transmembrane region" description="Helical" evidence="1">
    <location>
        <begin position="12"/>
        <end position="36"/>
    </location>
</feature>
<dbReference type="RefSeq" id="WP_188231340.1">
    <property type="nucleotide sequence ID" value="NZ_JACVXB010000010.1"/>
</dbReference>
<dbReference type="Proteomes" id="UP000600588">
    <property type="component" value="Unassembled WGS sequence"/>
</dbReference>
<dbReference type="InterPro" id="IPR046077">
    <property type="entry name" value="DUF6095"/>
</dbReference>
<name>A0A8J6Q2E3_9FLAO</name>
<keyword evidence="1" id="KW-0472">Membrane</keyword>
<comment type="caution">
    <text evidence="2">The sequence shown here is derived from an EMBL/GenBank/DDBJ whole genome shotgun (WGS) entry which is preliminary data.</text>
</comment>
<gene>
    <name evidence="2" type="ORF">ICJ83_15590</name>
</gene>
<organism evidence="2 3">
    <name type="scientific">Aestuariibaculum sediminum</name>
    <dbReference type="NCBI Taxonomy" id="2770637"/>
    <lineage>
        <taxon>Bacteria</taxon>
        <taxon>Pseudomonadati</taxon>
        <taxon>Bacteroidota</taxon>
        <taxon>Flavobacteriia</taxon>
        <taxon>Flavobacteriales</taxon>
        <taxon>Flavobacteriaceae</taxon>
    </lineage>
</organism>